<sequence length="478" mass="52677">MPKPQEKRASNVLPRDKDLPNKPRPNSPSYRPEPRSAPLPPQDDLFLRRKLAEDEKYEDSRRMSLAYSDRDDFNDLDRGPPVRDGKRAAENSSRGGGGNSSRPYDHISYLGVRRPTGANRPANHYAQKARVTSEKRKRVDDSEQFAGDRTRSSSHLGDRPRPSNDDSLDAPLKKPLILPKSASFAPATGNGTVLLTGSAPVEERVQRVVALFRDLSRLSSDVAQDAEHLARDDKKLKAYTELSSVLSKVSSTAAAAVMPTLADILLRHAQGKQRAEKNLNAIAGVWNQAVDLFVSEVSHAIDTKLGSAVKKIREEAELVHASIVLQNSTPKLGLTNTNDTFSSELAATNRFRDDNRAHRDESRAHLTPDGQATEADADRDSKRRRRFSSPSHGTREVNAPQSATLDGKLGASMQEILSQMKTKIDEQAQSLQNLMKENNELKAALDHRPSITSWTSFPFPTTAAVAARQVPSQVNPVN</sequence>
<dbReference type="OrthoDB" id="2677428at2759"/>
<reference evidence="3" key="1">
    <citation type="submission" date="2020-07" db="EMBL/GenBank/DDBJ databases">
        <authorList>
            <person name="Nieuwenhuis M."/>
            <person name="Van De Peppel L.J.J."/>
        </authorList>
    </citation>
    <scope>NUCLEOTIDE SEQUENCE</scope>
    <source>
        <strain evidence="3">AP01</strain>
        <tissue evidence="3">Mycelium</tissue>
    </source>
</reference>
<feature type="compositionally biased region" description="Basic and acidic residues" evidence="2">
    <location>
        <begin position="351"/>
        <end position="366"/>
    </location>
</feature>
<feature type="compositionally biased region" description="Basic and acidic residues" evidence="2">
    <location>
        <begin position="45"/>
        <end position="89"/>
    </location>
</feature>
<comment type="caution">
    <text evidence="3">The sequence shown here is derived from an EMBL/GenBank/DDBJ whole genome shotgun (WGS) entry which is preliminary data.</text>
</comment>
<feature type="coiled-coil region" evidence="1">
    <location>
        <begin position="417"/>
        <end position="444"/>
    </location>
</feature>
<keyword evidence="4" id="KW-1185">Reference proteome</keyword>
<accession>A0A9P7KBW2</accession>
<organism evidence="3 4">
    <name type="scientific">Asterophora parasitica</name>
    <dbReference type="NCBI Taxonomy" id="117018"/>
    <lineage>
        <taxon>Eukaryota</taxon>
        <taxon>Fungi</taxon>
        <taxon>Dikarya</taxon>
        <taxon>Basidiomycota</taxon>
        <taxon>Agaricomycotina</taxon>
        <taxon>Agaricomycetes</taxon>
        <taxon>Agaricomycetidae</taxon>
        <taxon>Agaricales</taxon>
        <taxon>Tricholomatineae</taxon>
        <taxon>Lyophyllaceae</taxon>
        <taxon>Asterophora</taxon>
    </lineage>
</organism>
<reference evidence="3" key="2">
    <citation type="submission" date="2021-10" db="EMBL/GenBank/DDBJ databases">
        <title>Phylogenomics reveals ancestral predisposition of the termite-cultivated fungus Termitomyces towards a domesticated lifestyle.</title>
        <authorList>
            <person name="Auxier B."/>
            <person name="Grum-Grzhimaylo A."/>
            <person name="Cardenas M.E."/>
            <person name="Lodge J.D."/>
            <person name="Laessoe T."/>
            <person name="Pedersen O."/>
            <person name="Smith M.E."/>
            <person name="Kuyper T.W."/>
            <person name="Franco-Molano E.A."/>
            <person name="Baroni T.J."/>
            <person name="Aanen D.K."/>
        </authorList>
    </citation>
    <scope>NUCLEOTIDE SEQUENCE</scope>
    <source>
        <strain evidence="3">AP01</strain>
        <tissue evidence="3">Mycelium</tissue>
    </source>
</reference>
<dbReference type="EMBL" id="JABCKV010000110">
    <property type="protein sequence ID" value="KAG5643484.1"/>
    <property type="molecule type" value="Genomic_DNA"/>
</dbReference>
<feature type="region of interest" description="Disordered" evidence="2">
    <location>
        <begin position="1"/>
        <end position="172"/>
    </location>
</feature>
<feature type="region of interest" description="Disordered" evidence="2">
    <location>
        <begin position="351"/>
        <end position="408"/>
    </location>
</feature>
<name>A0A9P7KBW2_9AGAR</name>
<protein>
    <submittedName>
        <fullName evidence="3">Uncharacterized protein</fullName>
    </submittedName>
</protein>
<evidence type="ECO:0000256" key="2">
    <source>
        <dbReference type="SAM" id="MobiDB-lite"/>
    </source>
</evidence>
<dbReference type="AlphaFoldDB" id="A0A9P7KBW2"/>
<evidence type="ECO:0000313" key="3">
    <source>
        <dbReference type="EMBL" id="KAG5643484.1"/>
    </source>
</evidence>
<evidence type="ECO:0000256" key="1">
    <source>
        <dbReference type="SAM" id="Coils"/>
    </source>
</evidence>
<keyword evidence="1" id="KW-0175">Coiled coil</keyword>
<feature type="compositionally biased region" description="Basic and acidic residues" evidence="2">
    <location>
        <begin position="131"/>
        <end position="164"/>
    </location>
</feature>
<dbReference type="Proteomes" id="UP000775547">
    <property type="component" value="Unassembled WGS sequence"/>
</dbReference>
<feature type="compositionally biased region" description="Basic and acidic residues" evidence="2">
    <location>
        <begin position="1"/>
        <end position="21"/>
    </location>
</feature>
<evidence type="ECO:0000313" key="4">
    <source>
        <dbReference type="Proteomes" id="UP000775547"/>
    </source>
</evidence>
<gene>
    <name evidence="3" type="ORF">DXG03_000872</name>
</gene>
<proteinExistence type="predicted"/>